<comment type="similarity">
    <text evidence="3 12">Belongs to the cytochrome P450 family.</text>
</comment>
<dbReference type="InterPro" id="IPR001128">
    <property type="entry name" value="Cyt_P450"/>
</dbReference>
<keyword evidence="11" id="KW-0472">Membrane</keyword>
<dbReference type="Proteomes" id="UP000634136">
    <property type="component" value="Unassembled WGS sequence"/>
</dbReference>
<evidence type="ECO:0000256" key="8">
    <source>
        <dbReference type="ARBA" id="ARBA00023002"/>
    </source>
</evidence>
<dbReference type="PANTHER" id="PTHR47944">
    <property type="entry name" value="CYTOCHROME P450 98A9"/>
    <property type="match status" value="1"/>
</dbReference>
<dbReference type="InterPro" id="IPR002401">
    <property type="entry name" value="Cyt_P450_E_grp-I"/>
</dbReference>
<keyword evidence="5" id="KW-0812">Transmembrane</keyword>
<evidence type="ECO:0000256" key="3">
    <source>
        <dbReference type="ARBA" id="ARBA00010617"/>
    </source>
</evidence>
<dbReference type="GO" id="GO:0004497">
    <property type="term" value="F:monooxygenase activity"/>
    <property type="evidence" value="ECO:0007669"/>
    <property type="project" value="UniProtKB-KW"/>
</dbReference>
<proteinExistence type="inferred from homology"/>
<dbReference type="AlphaFoldDB" id="A0A834X1T6"/>
<protein>
    <submittedName>
        <fullName evidence="14">Beta-amyrin 24-hydroxylase</fullName>
    </submittedName>
</protein>
<dbReference type="Pfam" id="PF00067">
    <property type="entry name" value="p450"/>
    <property type="match status" value="1"/>
</dbReference>
<organism evidence="14 15">
    <name type="scientific">Senna tora</name>
    <dbReference type="NCBI Taxonomy" id="362788"/>
    <lineage>
        <taxon>Eukaryota</taxon>
        <taxon>Viridiplantae</taxon>
        <taxon>Streptophyta</taxon>
        <taxon>Embryophyta</taxon>
        <taxon>Tracheophyta</taxon>
        <taxon>Spermatophyta</taxon>
        <taxon>Magnoliopsida</taxon>
        <taxon>eudicotyledons</taxon>
        <taxon>Gunneridae</taxon>
        <taxon>Pentapetalae</taxon>
        <taxon>rosids</taxon>
        <taxon>fabids</taxon>
        <taxon>Fabales</taxon>
        <taxon>Fabaceae</taxon>
        <taxon>Caesalpinioideae</taxon>
        <taxon>Cassia clade</taxon>
        <taxon>Senna</taxon>
    </lineage>
</organism>
<keyword evidence="10 12" id="KW-0503">Monooxygenase</keyword>
<evidence type="ECO:0000256" key="4">
    <source>
        <dbReference type="ARBA" id="ARBA00022617"/>
    </source>
</evidence>
<keyword evidence="15" id="KW-1185">Reference proteome</keyword>
<dbReference type="Gene3D" id="1.10.630.10">
    <property type="entry name" value="Cytochrome P450"/>
    <property type="match status" value="2"/>
</dbReference>
<evidence type="ECO:0000256" key="13">
    <source>
        <dbReference type="SAM" id="Coils"/>
    </source>
</evidence>
<evidence type="ECO:0000256" key="10">
    <source>
        <dbReference type="ARBA" id="ARBA00023033"/>
    </source>
</evidence>
<evidence type="ECO:0000256" key="12">
    <source>
        <dbReference type="RuleBase" id="RU000461"/>
    </source>
</evidence>
<dbReference type="PANTHER" id="PTHR47944:SF17">
    <property type="entry name" value="3,9-DIHYDROXYPTEROCARPAN 6A-MONOOXYGENASE"/>
    <property type="match status" value="1"/>
</dbReference>
<name>A0A834X1T6_9FABA</name>
<accession>A0A834X1T6</accession>
<dbReference type="EMBL" id="JAAIUW010000004">
    <property type="protein sequence ID" value="KAF7835992.1"/>
    <property type="molecule type" value="Genomic_DNA"/>
</dbReference>
<keyword evidence="7" id="KW-1133">Transmembrane helix</keyword>
<evidence type="ECO:0000256" key="5">
    <source>
        <dbReference type="ARBA" id="ARBA00022692"/>
    </source>
</evidence>
<keyword evidence="6 12" id="KW-0479">Metal-binding</keyword>
<reference evidence="14" key="1">
    <citation type="submission" date="2020-09" db="EMBL/GenBank/DDBJ databases">
        <title>Genome-Enabled Discovery of Anthraquinone Biosynthesis in Senna tora.</title>
        <authorList>
            <person name="Kang S.-H."/>
            <person name="Pandey R.P."/>
            <person name="Lee C.-M."/>
            <person name="Sim J.-S."/>
            <person name="Jeong J.-T."/>
            <person name="Choi B.-S."/>
            <person name="Jung M."/>
            <person name="Ginzburg D."/>
            <person name="Zhao K."/>
            <person name="Won S.Y."/>
            <person name="Oh T.-J."/>
            <person name="Yu Y."/>
            <person name="Kim N.-H."/>
            <person name="Lee O.R."/>
            <person name="Lee T.-H."/>
            <person name="Bashyal P."/>
            <person name="Kim T.-S."/>
            <person name="Lee W.-H."/>
            <person name="Kawkins C."/>
            <person name="Kim C.-K."/>
            <person name="Kim J.S."/>
            <person name="Ahn B.O."/>
            <person name="Rhee S.Y."/>
            <person name="Sohng J.K."/>
        </authorList>
    </citation>
    <scope>NUCLEOTIDE SEQUENCE</scope>
    <source>
        <tissue evidence="14">Leaf</tissue>
    </source>
</reference>
<keyword evidence="9 12" id="KW-0408">Iron</keyword>
<dbReference type="GO" id="GO:0016020">
    <property type="term" value="C:membrane"/>
    <property type="evidence" value="ECO:0007669"/>
    <property type="project" value="UniProtKB-SubCell"/>
</dbReference>
<comment type="subcellular location">
    <subcellularLocation>
        <location evidence="2">Membrane</location>
        <topology evidence="2">Single-pass membrane protein</topology>
    </subcellularLocation>
</comment>
<gene>
    <name evidence="14" type="ORF">G2W53_010851</name>
</gene>
<dbReference type="PRINTS" id="PR00463">
    <property type="entry name" value="EP450I"/>
</dbReference>
<evidence type="ECO:0000256" key="9">
    <source>
        <dbReference type="ARBA" id="ARBA00023004"/>
    </source>
</evidence>
<evidence type="ECO:0000256" key="7">
    <source>
        <dbReference type="ARBA" id="ARBA00022989"/>
    </source>
</evidence>
<dbReference type="SUPFAM" id="SSF48264">
    <property type="entry name" value="Cytochrome P450"/>
    <property type="match status" value="1"/>
</dbReference>
<feature type="coiled-coil region" evidence="13">
    <location>
        <begin position="161"/>
        <end position="195"/>
    </location>
</feature>
<dbReference type="InterPro" id="IPR036396">
    <property type="entry name" value="Cyt_P450_sf"/>
</dbReference>
<evidence type="ECO:0000256" key="2">
    <source>
        <dbReference type="ARBA" id="ARBA00004167"/>
    </source>
</evidence>
<keyword evidence="4 12" id="KW-0349">Heme</keyword>
<keyword evidence="13" id="KW-0175">Coiled coil</keyword>
<evidence type="ECO:0000313" key="14">
    <source>
        <dbReference type="EMBL" id="KAF7835992.1"/>
    </source>
</evidence>
<evidence type="ECO:0000256" key="1">
    <source>
        <dbReference type="ARBA" id="ARBA00001971"/>
    </source>
</evidence>
<evidence type="ECO:0000256" key="11">
    <source>
        <dbReference type="ARBA" id="ARBA00023136"/>
    </source>
</evidence>
<dbReference type="GO" id="GO:0020037">
    <property type="term" value="F:heme binding"/>
    <property type="evidence" value="ECO:0007669"/>
    <property type="project" value="InterPro"/>
</dbReference>
<dbReference type="GO" id="GO:0005506">
    <property type="term" value="F:iron ion binding"/>
    <property type="evidence" value="ECO:0007669"/>
    <property type="project" value="InterPro"/>
</dbReference>
<comment type="caution">
    <text evidence="14">The sequence shown here is derived from an EMBL/GenBank/DDBJ whole genome shotgun (WGS) entry which is preliminary data.</text>
</comment>
<sequence>MLGSKHCIVASSPEMAKEILKTNEESCSNRPDLIVTGYLTNGAFDYIFMPYGPHWRFMKKICLNEVLGGRTLEKFVSIRQEEIEALLRSILQHSRSRKPLKVREEFIKLTNNIISRITMGKKCEGTNDENGEMRRVVQEVGVLLGTFNVCDYIGFLRNLDVQGIEGKVKAVRKKLDSMMEEVMREHEEARNMKNMGDQNCERRKDVLDHLIDLMEKEDSEIKLTRESAKVFTLEMFVAGTNSLAAAMEWTLAELIKNPKIFSKARKEIDSVVGKNRLVRESDIPNLPYIQAIFKETMRLHPPEYLPERFLPTNESTGNNNLDVRGQHYQLLPFGSGRRGCPGASLTTIVIQTAVACMIQCFDWNVVNCREKNSEIEMSEKDGLVMYLAKPLLCKPIAHFVPFS</sequence>
<dbReference type="InterPro" id="IPR017972">
    <property type="entry name" value="Cyt_P450_CS"/>
</dbReference>
<dbReference type="OrthoDB" id="1103324at2759"/>
<evidence type="ECO:0000256" key="6">
    <source>
        <dbReference type="ARBA" id="ARBA00022723"/>
    </source>
</evidence>
<dbReference type="GO" id="GO:0016705">
    <property type="term" value="F:oxidoreductase activity, acting on paired donors, with incorporation or reduction of molecular oxygen"/>
    <property type="evidence" value="ECO:0007669"/>
    <property type="project" value="InterPro"/>
</dbReference>
<dbReference type="PROSITE" id="PS00086">
    <property type="entry name" value="CYTOCHROME_P450"/>
    <property type="match status" value="1"/>
</dbReference>
<keyword evidence="8 12" id="KW-0560">Oxidoreductase</keyword>
<evidence type="ECO:0000313" key="15">
    <source>
        <dbReference type="Proteomes" id="UP000634136"/>
    </source>
</evidence>
<comment type="cofactor">
    <cofactor evidence="1">
        <name>heme</name>
        <dbReference type="ChEBI" id="CHEBI:30413"/>
    </cofactor>
</comment>